<dbReference type="PANTHER" id="PTHR48047">
    <property type="entry name" value="GLYCOSYLTRANSFERASE"/>
    <property type="match status" value="1"/>
</dbReference>
<dbReference type="InterPro" id="IPR035595">
    <property type="entry name" value="UDP_glycos_trans_CS"/>
</dbReference>
<dbReference type="OrthoDB" id="5835829at2759"/>
<organism evidence="6 7">
    <name type="scientific">Zingiber officinale</name>
    <name type="common">Ginger</name>
    <name type="synonym">Amomum zingiber</name>
    <dbReference type="NCBI Taxonomy" id="94328"/>
    <lineage>
        <taxon>Eukaryota</taxon>
        <taxon>Viridiplantae</taxon>
        <taxon>Streptophyta</taxon>
        <taxon>Embryophyta</taxon>
        <taxon>Tracheophyta</taxon>
        <taxon>Spermatophyta</taxon>
        <taxon>Magnoliopsida</taxon>
        <taxon>Liliopsida</taxon>
        <taxon>Zingiberales</taxon>
        <taxon>Zingiberaceae</taxon>
        <taxon>Zingiber</taxon>
    </lineage>
</organism>
<accession>A0A8J5FDN6</accession>
<evidence type="ECO:0000256" key="1">
    <source>
        <dbReference type="ARBA" id="ARBA00009995"/>
    </source>
</evidence>
<evidence type="ECO:0000256" key="4">
    <source>
        <dbReference type="RuleBase" id="RU362057"/>
    </source>
</evidence>
<reference evidence="6 7" key="1">
    <citation type="submission" date="2020-08" db="EMBL/GenBank/DDBJ databases">
        <title>Plant Genome Project.</title>
        <authorList>
            <person name="Zhang R.-G."/>
        </authorList>
    </citation>
    <scope>NUCLEOTIDE SEQUENCE [LARGE SCALE GENOMIC DNA]</scope>
    <source>
        <tissue evidence="6">Rhizome</tissue>
    </source>
</reference>
<feature type="region of interest" description="Disordered" evidence="5">
    <location>
        <begin position="180"/>
        <end position="243"/>
    </location>
</feature>
<evidence type="ECO:0000256" key="3">
    <source>
        <dbReference type="RuleBase" id="RU003718"/>
    </source>
</evidence>
<protein>
    <recommendedName>
        <fullName evidence="4">Glycosyltransferase</fullName>
        <ecNumber evidence="4">2.4.1.-</ecNumber>
    </recommendedName>
</protein>
<dbReference type="GO" id="GO:0035251">
    <property type="term" value="F:UDP-glucosyltransferase activity"/>
    <property type="evidence" value="ECO:0007669"/>
    <property type="project" value="TreeGrafter"/>
</dbReference>
<dbReference type="InterPro" id="IPR002213">
    <property type="entry name" value="UDP_glucos_trans"/>
</dbReference>
<dbReference type="FunFam" id="3.40.50.2000:FF:000060">
    <property type="entry name" value="Glycosyltransferase"/>
    <property type="match status" value="1"/>
</dbReference>
<feature type="compositionally biased region" description="Pro residues" evidence="5">
    <location>
        <begin position="182"/>
        <end position="198"/>
    </location>
</feature>
<evidence type="ECO:0000313" key="6">
    <source>
        <dbReference type="EMBL" id="KAG6485292.1"/>
    </source>
</evidence>
<dbReference type="CDD" id="cd03784">
    <property type="entry name" value="GT1_Gtf-like"/>
    <property type="match status" value="1"/>
</dbReference>
<dbReference type="PANTHER" id="PTHR48047:SF131">
    <property type="entry name" value="GLYCOSYLTRANSFERASE"/>
    <property type="match status" value="1"/>
</dbReference>
<feature type="compositionally biased region" description="Pro residues" evidence="5">
    <location>
        <begin position="62"/>
        <end position="88"/>
    </location>
</feature>
<sequence length="528" mass="56314">MANGEIIILPFHDSGHVFPATELASRLAARNYCVTLLLPSAPSTNSFRLSPLIQIVEHPRVHPPSAPPASSSPPSAPPASSSPPPAPPFQEDLSLFRDLLHERMGGEDRSARPVCAIVDVMMGQALDVCREFGLPAAIFFTSSACSAAMDYAAAKIRSGESDALRGLPEEMALPTVDLMRAGPPPLRPSGDLAPPPPPFEHRHHGGGPIPPPLVPGGDLAPPPLPFEHRHQGGGPIPPGPPPALAQMDGAIALLFNTCDDLEHPFLEYLASKAKKPIWGIGPLLPSQFWSAAGSVLRDGAIRSTTGKGNPGAISESDVIEFLDSKPHGSVLYVSFGSIVIPSDEELQELTEALKESSRPFIWALQRHTRRPGAPKVYFPEGLAEEAKGRGMVIHGWAPQLLILSHPAVGGFVTHCGWNSTVEALGLGVPVLAWPVHGDQVWNAKLVVRRLRTGLAVKGESGGMVMRKEVAEGIERLMRDEETRKRAATVASEVFTGGAIKSSEAALGTFLEFMDSKRKVSEAKETRGL</sequence>
<feature type="compositionally biased region" description="Pro residues" evidence="5">
    <location>
        <begin position="208"/>
        <end position="225"/>
    </location>
</feature>
<dbReference type="Pfam" id="PF00201">
    <property type="entry name" value="UDPGT"/>
    <property type="match status" value="1"/>
</dbReference>
<comment type="similarity">
    <text evidence="1 3">Belongs to the UDP-glycosyltransferase family.</text>
</comment>
<proteinExistence type="inferred from homology"/>
<dbReference type="PROSITE" id="PS00375">
    <property type="entry name" value="UDPGT"/>
    <property type="match status" value="1"/>
</dbReference>
<keyword evidence="7" id="KW-1185">Reference proteome</keyword>
<evidence type="ECO:0000313" key="7">
    <source>
        <dbReference type="Proteomes" id="UP000734854"/>
    </source>
</evidence>
<evidence type="ECO:0000256" key="5">
    <source>
        <dbReference type="SAM" id="MobiDB-lite"/>
    </source>
</evidence>
<gene>
    <name evidence="6" type="ORF">ZIOFF_053826</name>
</gene>
<dbReference type="EMBL" id="JACMSC010000015">
    <property type="protein sequence ID" value="KAG6485292.1"/>
    <property type="molecule type" value="Genomic_DNA"/>
</dbReference>
<keyword evidence="3" id="KW-0328">Glycosyltransferase</keyword>
<comment type="caution">
    <text evidence="6">The sequence shown here is derived from an EMBL/GenBank/DDBJ whole genome shotgun (WGS) entry which is preliminary data.</text>
</comment>
<dbReference type="EC" id="2.4.1.-" evidence="4"/>
<feature type="region of interest" description="Disordered" evidence="5">
    <location>
        <begin position="60"/>
        <end position="88"/>
    </location>
</feature>
<keyword evidence="2 3" id="KW-0808">Transferase</keyword>
<dbReference type="AlphaFoldDB" id="A0A8J5FDN6"/>
<evidence type="ECO:0000256" key="2">
    <source>
        <dbReference type="ARBA" id="ARBA00022679"/>
    </source>
</evidence>
<dbReference type="Proteomes" id="UP000734854">
    <property type="component" value="Unassembled WGS sequence"/>
</dbReference>
<name>A0A8J5FDN6_ZINOF</name>